<dbReference type="GO" id="GO:0004075">
    <property type="term" value="F:biotin carboxylase activity"/>
    <property type="evidence" value="ECO:0007669"/>
    <property type="project" value="UniProtKB-EC"/>
</dbReference>
<dbReference type="STRING" id="1336235.GCA_000518785_03160"/>
<dbReference type="InterPro" id="IPR011761">
    <property type="entry name" value="ATP-grasp"/>
</dbReference>
<protein>
    <recommendedName>
        <fullName evidence="2">biotin carboxylase</fullName>
        <ecNumber evidence="2">6.3.4.14</ecNumber>
    </recommendedName>
</protein>
<dbReference type="OrthoDB" id="9763189at2"/>
<dbReference type="InterPro" id="IPR011054">
    <property type="entry name" value="Rudment_hybrid_motif"/>
</dbReference>
<dbReference type="InterPro" id="IPR011764">
    <property type="entry name" value="Biotin_carboxylation_dom"/>
</dbReference>
<evidence type="ECO:0000313" key="11">
    <source>
        <dbReference type="EMBL" id="SSC64643.1"/>
    </source>
</evidence>
<dbReference type="GO" id="GO:0046872">
    <property type="term" value="F:metal ion binding"/>
    <property type="evidence" value="ECO:0007669"/>
    <property type="project" value="InterPro"/>
</dbReference>
<feature type="domain" description="ATP-grasp" evidence="9">
    <location>
        <begin position="121"/>
        <end position="318"/>
    </location>
</feature>
<dbReference type="SUPFAM" id="SSF56059">
    <property type="entry name" value="Glutathione synthetase ATP-binding domain-like"/>
    <property type="match status" value="1"/>
</dbReference>
<evidence type="ECO:0000313" key="12">
    <source>
        <dbReference type="Proteomes" id="UP000254764"/>
    </source>
</evidence>
<dbReference type="Pfam" id="PF02786">
    <property type="entry name" value="CPSase_L_D2"/>
    <property type="match status" value="1"/>
</dbReference>
<dbReference type="EC" id="6.3.4.14" evidence="2"/>
<dbReference type="GO" id="GO:0005524">
    <property type="term" value="F:ATP binding"/>
    <property type="evidence" value="ECO:0007669"/>
    <property type="project" value="UniProtKB-UniRule"/>
</dbReference>
<name>A0A376AB02_9HYPH</name>
<dbReference type="FunFam" id="3.40.50.20:FF:000010">
    <property type="entry name" value="Propionyl-CoA carboxylase subunit alpha"/>
    <property type="match status" value="1"/>
</dbReference>
<evidence type="ECO:0000256" key="6">
    <source>
        <dbReference type="ARBA" id="ARBA00023267"/>
    </source>
</evidence>
<dbReference type="FunFam" id="3.30.1490.20:FF:000018">
    <property type="entry name" value="Biotin carboxylase"/>
    <property type="match status" value="1"/>
</dbReference>
<dbReference type="InterPro" id="IPR005481">
    <property type="entry name" value="BC-like_N"/>
</dbReference>
<dbReference type="PANTHER" id="PTHR48095">
    <property type="entry name" value="PYRUVATE CARBOXYLASE SUBUNIT A"/>
    <property type="match status" value="1"/>
</dbReference>
<dbReference type="PROSITE" id="PS50979">
    <property type="entry name" value="BC"/>
    <property type="match status" value="1"/>
</dbReference>
<evidence type="ECO:0000256" key="5">
    <source>
        <dbReference type="ARBA" id="ARBA00022840"/>
    </source>
</evidence>
<dbReference type="SUPFAM" id="SSF51246">
    <property type="entry name" value="Rudiment single hybrid motif"/>
    <property type="match status" value="1"/>
</dbReference>
<evidence type="ECO:0000259" key="9">
    <source>
        <dbReference type="PROSITE" id="PS50975"/>
    </source>
</evidence>
<proteinExistence type="predicted"/>
<feature type="domain" description="Biotin carboxylation" evidence="10">
    <location>
        <begin position="2"/>
        <end position="447"/>
    </location>
</feature>
<evidence type="ECO:0000256" key="2">
    <source>
        <dbReference type="ARBA" id="ARBA00013263"/>
    </source>
</evidence>
<dbReference type="InterPro" id="IPR016185">
    <property type="entry name" value="PreATP-grasp_dom_sf"/>
</dbReference>
<evidence type="ECO:0000259" key="10">
    <source>
        <dbReference type="PROSITE" id="PS50979"/>
    </source>
</evidence>
<dbReference type="SUPFAM" id="SSF52440">
    <property type="entry name" value="PreATP-grasp domain"/>
    <property type="match status" value="1"/>
</dbReference>
<comment type="function">
    <text evidence="1">This protein is a component of the acetyl coenzyme A carboxylase complex; first, biotin carboxylase catalyzes the carboxylation of the carrier protein and then the transcarboxylase transfers the carboxyl group to form malonyl-CoA.</text>
</comment>
<organism evidence="11 12">
    <name type="scientific">Ciceribacter selenitireducens ATCC BAA-1503</name>
    <dbReference type="NCBI Taxonomy" id="1336235"/>
    <lineage>
        <taxon>Bacteria</taxon>
        <taxon>Pseudomonadati</taxon>
        <taxon>Pseudomonadota</taxon>
        <taxon>Alphaproteobacteria</taxon>
        <taxon>Hyphomicrobiales</taxon>
        <taxon>Rhizobiaceae</taxon>
        <taxon>Ciceribacter</taxon>
    </lineage>
</organism>
<dbReference type="NCBIfam" id="NF006367">
    <property type="entry name" value="PRK08591.1"/>
    <property type="match status" value="1"/>
</dbReference>
<dbReference type="Pfam" id="PF02785">
    <property type="entry name" value="Biotin_carb_C"/>
    <property type="match status" value="1"/>
</dbReference>
<sequence length="460" mass="49641">MTIRSILIANRGEIAVRIIRAAQALGIRTVQVHSAADRDMLAVRLADQSVEIGPPSAAKSYLNIEAVLKAARETGVDAVHPGYGFLSENAAFAQAVEDAGLIFVGPKAGAISLLGDKVEARKVAKRAGVPTVPGSEGRIDDLQTACAIVEQIGFPVMIKAAAGGGGRGIRIAETMADFERHFPQASAEALAAFGDGGLYVEKVITRARHVEVQILGDGEDAVHCFERECSLQRRRQKVWEEAPSFRLPDHVRQELCASAVALAREVNYRGAGTVEYLYDETSGEFYFIEVNTRIQVEHPVTEMITGIDLVQEMIRVAGGAKLSVRQEDIRVTGHAIECRINAEDPARGFLPGPGTIETLGVPSGDGVRFDTMLYEGYTVPPFYDSLLGKLIVWGETRDACIARLADALDNLEIRGLATTIPLHQALAADPSVASGDVHTRFLEPWLETDFQAFVASKEVA</sequence>
<dbReference type="EMBL" id="UEYP01000012">
    <property type="protein sequence ID" value="SSC64643.1"/>
    <property type="molecule type" value="Genomic_DNA"/>
</dbReference>
<dbReference type="NCBIfam" id="NF009471">
    <property type="entry name" value="PRK12833.1"/>
    <property type="match status" value="1"/>
</dbReference>
<dbReference type="SMART" id="SM00878">
    <property type="entry name" value="Biotin_carb_C"/>
    <property type="match status" value="1"/>
</dbReference>
<dbReference type="PROSITE" id="PS00867">
    <property type="entry name" value="CPSASE_2"/>
    <property type="match status" value="1"/>
</dbReference>
<keyword evidence="4 8" id="KW-0547">Nucleotide-binding</keyword>
<evidence type="ECO:0000256" key="7">
    <source>
        <dbReference type="ARBA" id="ARBA00048600"/>
    </source>
</evidence>
<reference evidence="12" key="1">
    <citation type="submission" date="2018-07" db="EMBL/GenBank/DDBJ databases">
        <authorList>
            <person name="Peiro R."/>
            <person name="Begona"/>
            <person name="Cbmso G."/>
            <person name="Lopez M."/>
            <person name="Gonzalez S."/>
        </authorList>
    </citation>
    <scope>NUCLEOTIDE SEQUENCE [LARGE SCALE GENOMIC DNA]</scope>
</reference>
<dbReference type="PROSITE" id="PS50975">
    <property type="entry name" value="ATP_GRASP"/>
    <property type="match status" value="1"/>
</dbReference>
<dbReference type="RefSeq" id="WP_115671816.1">
    <property type="nucleotide sequence ID" value="NZ_UEYP01000012.1"/>
</dbReference>
<keyword evidence="5 8" id="KW-0067">ATP-binding</keyword>
<dbReference type="Proteomes" id="UP000254764">
    <property type="component" value="Unassembled WGS sequence"/>
</dbReference>
<dbReference type="PROSITE" id="PS00866">
    <property type="entry name" value="CPSASE_1"/>
    <property type="match status" value="1"/>
</dbReference>
<dbReference type="InterPro" id="IPR051602">
    <property type="entry name" value="ACC_Biotin_Carboxylase"/>
</dbReference>
<gene>
    <name evidence="11" type="ORF">RHIZ70_351</name>
</gene>
<evidence type="ECO:0000256" key="4">
    <source>
        <dbReference type="ARBA" id="ARBA00022741"/>
    </source>
</evidence>
<evidence type="ECO:0000256" key="3">
    <source>
        <dbReference type="ARBA" id="ARBA00022598"/>
    </source>
</evidence>
<dbReference type="InterPro" id="IPR005482">
    <property type="entry name" value="Biotin_COase_C"/>
</dbReference>
<comment type="catalytic activity">
    <reaction evidence="7">
        <text>N(6)-biotinyl-L-lysyl-[protein] + hydrogencarbonate + ATP = N(6)-carboxybiotinyl-L-lysyl-[protein] + ADP + phosphate + H(+)</text>
        <dbReference type="Rhea" id="RHEA:13501"/>
        <dbReference type="Rhea" id="RHEA-COMP:10505"/>
        <dbReference type="Rhea" id="RHEA-COMP:10506"/>
        <dbReference type="ChEBI" id="CHEBI:15378"/>
        <dbReference type="ChEBI" id="CHEBI:17544"/>
        <dbReference type="ChEBI" id="CHEBI:30616"/>
        <dbReference type="ChEBI" id="CHEBI:43474"/>
        <dbReference type="ChEBI" id="CHEBI:83144"/>
        <dbReference type="ChEBI" id="CHEBI:83145"/>
        <dbReference type="ChEBI" id="CHEBI:456216"/>
        <dbReference type="EC" id="6.3.4.14"/>
    </reaction>
</comment>
<evidence type="ECO:0000256" key="8">
    <source>
        <dbReference type="PROSITE-ProRule" id="PRU00409"/>
    </source>
</evidence>
<dbReference type="AlphaFoldDB" id="A0A376AB02"/>
<keyword evidence="6" id="KW-0092">Biotin</keyword>
<accession>A0A376AB02</accession>
<keyword evidence="12" id="KW-1185">Reference proteome</keyword>
<evidence type="ECO:0000256" key="1">
    <source>
        <dbReference type="ARBA" id="ARBA00003761"/>
    </source>
</evidence>
<dbReference type="Gene3D" id="3.30.470.20">
    <property type="entry name" value="ATP-grasp fold, B domain"/>
    <property type="match status" value="1"/>
</dbReference>
<dbReference type="Pfam" id="PF00289">
    <property type="entry name" value="Biotin_carb_N"/>
    <property type="match status" value="1"/>
</dbReference>
<keyword evidence="3" id="KW-0436">Ligase</keyword>
<dbReference type="PANTHER" id="PTHR48095:SF2">
    <property type="entry name" value="BIOTIN CARBOXYLASE, CHLOROPLASTIC"/>
    <property type="match status" value="1"/>
</dbReference>
<dbReference type="InterPro" id="IPR005479">
    <property type="entry name" value="CPAse_ATP-bd"/>
</dbReference>